<organism evidence="2 3">
    <name type="scientific">Pedobacter nyackensis</name>
    <dbReference type="NCBI Taxonomy" id="475255"/>
    <lineage>
        <taxon>Bacteria</taxon>
        <taxon>Pseudomonadati</taxon>
        <taxon>Bacteroidota</taxon>
        <taxon>Sphingobacteriia</taxon>
        <taxon>Sphingobacteriales</taxon>
        <taxon>Sphingobacteriaceae</taxon>
        <taxon>Pedobacter</taxon>
    </lineage>
</organism>
<keyword evidence="1" id="KW-0732">Signal</keyword>
<name>A0A1W2ABJ8_9SPHI</name>
<dbReference type="Gene3D" id="2.160.20.10">
    <property type="entry name" value="Single-stranded right-handed beta-helix, Pectin lyase-like"/>
    <property type="match status" value="1"/>
</dbReference>
<dbReference type="SUPFAM" id="SSF51126">
    <property type="entry name" value="Pectin lyase-like"/>
    <property type="match status" value="1"/>
</dbReference>
<dbReference type="Proteomes" id="UP000192678">
    <property type="component" value="Unassembled WGS sequence"/>
</dbReference>
<evidence type="ECO:0008006" key="4">
    <source>
        <dbReference type="Google" id="ProtNLM"/>
    </source>
</evidence>
<evidence type="ECO:0000256" key="1">
    <source>
        <dbReference type="SAM" id="SignalP"/>
    </source>
</evidence>
<dbReference type="InterPro" id="IPR012334">
    <property type="entry name" value="Pectin_lyas_fold"/>
</dbReference>
<keyword evidence="3" id="KW-1185">Reference proteome</keyword>
<gene>
    <name evidence="2" type="ORF">SAMN04488101_101364</name>
</gene>
<protein>
    <recommendedName>
        <fullName evidence="4">Pectate lyase superfamily protein</fullName>
    </recommendedName>
</protein>
<feature type="signal peptide" evidence="1">
    <location>
        <begin position="1"/>
        <end position="19"/>
    </location>
</feature>
<evidence type="ECO:0000313" key="2">
    <source>
        <dbReference type="EMBL" id="SMC57628.1"/>
    </source>
</evidence>
<sequence>MRKLLITMTLMLFVFMVKAQTDSLAAFTGTINQIRNISGKPYQHASSTDYGTGNWYRDLSDHTSADNTGTILVDADGNRWKRIFTGPISVNWFGAKGDGITDDGTAIQSCFDRAQKFQTIMFEKGTYKYTAVNLSKTDVSIIGNKANLLGTINIGDDTLRTYTSTISGLTFTLAGNAIQIKNCRKLLITGNVFNGCDKSIYVKPEITATHANAMIEISNGNIFNDVNYCFYVDRLATATWMATSDCTFSGNVSNNTLITAVYCNGIDGLKYNNNVLFFPSDAARRVNKKHHLRIDKQSDWVIVSNNNFFESGEESIYVENCKALNVSGNNFAWTGQKGVYSVIRAAGTITDPIINITGNIIDNFSGSVMEIDSTTYGIINVSGNNINYANTFTNYFGTQNLALIDHYIIKAGSSFNKLSEKNKYNNIVNLKSIYKSGVVSKYDEWGTFAADAYVNKTLVTSGASAVDLLGILDTGFSPLTFSGTILITVKNAAFSNANTSTYYLLVNKASSGSSPLVAVISSLGLLTGAGASSPSFSFSISGNKLLATPINSTSGTFYFYAKSQGDLILTE</sequence>
<feature type="chain" id="PRO_5010741855" description="Pectate lyase superfamily protein" evidence="1">
    <location>
        <begin position="20"/>
        <end position="571"/>
    </location>
</feature>
<reference evidence="2 3" key="1">
    <citation type="submission" date="2017-04" db="EMBL/GenBank/DDBJ databases">
        <authorList>
            <person name="Afonso C.L."/>
            <person name="Miller P.J."/>
            <person name="Scott M.A."/>
            <person name="Spackman E."/>
            <person name="Goraichik I."/>
            <person name="Dimitrov K.M."/>
            <person name="Suarez D.L."/>
            <person name="Swayne D.E."/>
        </authorList>
    </citation>
    <scope>NUCLEOTIDE SEQUENCE [LARGE SCALE GENOMIC DNA]</scope>
    <source>
        <strain evidence="2 3">DSM 19625</strain>
    </source>
</reference>
<dbReference type="InterPro" id="IPR011050">
    <property type="entry name" value="Pectin_lyase_fold/virulence"/>
</dbReference>
<proteinExistence type="predicted"/>
<dbReference type="AlphaFoldDB" id="A0A1W2ABJ8"/>
<accession>A0A1W2ABJ8</accession>
<dbReference type="STRING" id="475255.SAMN04488101_101364"/>
<dbReference type="EMBL" id="FWYB01000001">
    <property type="protein sequence ID" value="SMC57628.1"/>
    <property type="molecule type" value="Genomic_DNA"/>
</dbReference>
<dbReference type="OrthoDB" id="253409at2"/>
<dbReference type="RefSeq" id="WP_144009366.1">
    <property type="nucleotide sequence ID" value="NZ_FWYB01000001.1"/>
</dbReference>
<evidence type="ECO:0000313" key="3">
    <source>
        <dbReference type="Proteomes" id="UP000192678"/>
    </source>
</evidence>